<proteinExistence type="predicted"/>
<feature type="domain" description="Protein kinase" evidence="2">
    <location>
        <begin position="69"/>
        <end position="345"/>
    </location>
</feature>
<dbReference type="PANTHER" id="PTHR11909">
    <property type="entry name" value="CASEIN KINASE-RELATED"/>
    <property type="match status" value="1"/>
</dbReference>
<dbReference type="InterPro" id="IPR050235">
    <property type="entry name" value="CK1_Ser-Thr_kinase"/>
</dbReference>
<evidence type="ECO:0000313" key="3">
    <source>
        <dbReference type="EMBL" id="KAK0406230.1"/>
    </source>
</evidence>
<dbReference type="Proteomes" id="UP001175271">
    <property type="component" value="Unassembled WGS sequence"/>
</dbReference>
<dbReference type="GO" id="GO:0004672">
    <property type="term" value="F:protein kinase activity"/>
    <property type="evidence" value="ECO:0007669"/>
    <property type="project" value="InterPro"/>
</dbReference>
<keyword evidence="4" id="KW-1185">Reference proteome</keyword>
<comment type="caution">
    <text evidence="3">The sequence shown here is derived from an EMBL/GenBank/DDBJ whole genome shotgun (WGS) entry which is preliminary data.</text>
</comment>
<evidence type="ECO:0000259" key="2">
    <source>
        <dbReference type="PROSITE" id="PS50011"/>
    </source>
</evidence>
<sequence length="438" mass="51060">MSIISDIKATKNVRKLEKKGRKNDPRMKTLQRSLETVNPVQRVELAKHVASRHATLDKHHTVGSGSHKYKALQQVQQGPFGFTFKVKQLGTEKLFAMRTEPATKEEQLTRFKTLKNELIVLRLFKELDKSKRDHFVQLIDSGSTEDFNFIVLTLLGDNLYTITRHHLNRTFTPSTALRVSVQMLRALMDLHALGYVHRFLKPHTFAVGLNSRVCFIHMCEFPLAWQFRYGKTIKPPRRRVKIMGALRYTSRNSHHNRELSRRDDLESWLYLSLEFFRLYALPWRGVQNAASVLFHKEKLFNDEYPKVFKKTSSEYRDIMRYIDNLKYDETPDYAFLMQCLQNAKVALRCDFTLPYDWQVLHAKISTTQSTEDSGKPAKPPGPKFYEPTMKTQQNTNENFNAATNAEAHDVLIDVQMEGTCQNVKEKQKSEDSQEMYSE</sequence>
<dbReference type="InterPro" id="IPR000719">
    <property type="entry name" value="Prot_kinase_dom"/>
</dbReference>
<dbReference type="AlphaFoldDB" id="A0AA39HIT9"/>
<accession>A0AA39HIT9</accession>
<dbReference type="SUPFAM" id="SSF56112">
    <property type="entry name" value="Protein kinase-like (PK-like)"/>
    <property type="match status" value="1"/>
</dbReference>
<dbReference type="PROSITE" id="PS50011">
    <property type="entry name" value="PROTEIN_KINASE_DOM"/>
    <property type="match status" value="1"/>
</dbReference>
<dbReference type="InterPro" id="IPR011009">
    <property type="entry name" value="Kinase-like_dom_sf"/>
</dbReference>
<reference evidence="3" key="1">
    <citation type="submission" date="2023-06" db="EMBL/GenBank/DDBJ databases">
        <title>Genomic analysis of the entomopathogenic nematode Steinernema hermaphroditum.</title>
        <authorList>
            <person name="Schwarz E.M."/>
            <person name="Heppert J.K."/>
            <person name="Baniya A."/>
            <person name="Schwartz H.T."/>
            <person name="Tan C.-H."/>
            <person name="Antoshechkin I."/>
            <person name="Sternberg P.W."/>
            <person name="Goodrich-Blair H."/>
            <person name="Dillman A.R."/>
        </authorList>
    </citation>
    <scope>NUCLEOTIDE SEQUENCE</scope>
    <source>
        <strain evidence="3">PS9179</strain>
        <tissue evidence="3">Whole animal</tissue>
    </source>
</reference>
<name>A0AA39HIT9_9BILA</name>
<organism evidence="3 4">
    <name type="scientific">Steinernema hermaphroditum</name>
    <dbReference type="NCBI Taxonomy" id="289476"/>
    <lineage>
        <taxon>Eukaryota</taxon>
        <taxon>Metazoa</taxon>
        <taxon>Ecdysozoa</taxon>
        <taxon>Nematoda</taxon>
        <taxon>Chromadorea</taxon>
        <taxon>Rhabditida</taxon>
        <taxon>Tylenchina</taxon>
        <taxon>Panagrolaimomorpha</taxon>
        <taxon>Strongyloidoidea</taxon>
        <taxon>Steinernematidae</taxon>
        <taxon>Steinernema</taxon>
    </lineage>
</organism>
<dbReference type="Pfam" id="PF00069">
    <property type="entry name" value="Pkinase"/>
    <property type="match status" value="1"/>
</dbReference>
<dbReference type="SMART" id="SM00220">
    <property type="entry name" value="S_TKc"/>
    <property type="match status" value="1"/>
</dbReference>
<feature type="region of interest" description="Disordered" evidence="1">
    <location>
        <begin position="368"/>
        <end position="395"/>
    </location>
</feature>
<gene>
    <name evidence="3" type="ORF">QR680_018446</name>
</gene>
<evidence type="ECO:0000313" key="4">
    <source>
        <dbReference type="Proteomes" id="UP001175271"/>
    </source>
</evidence>
<evidence type="ECO:0000256" key="1">
    <source>
        <dbReference type="SAM" id="MobiDB-lite"/>
    </source>
</evidence>
<protein>
    <recommendedName>
        <fullName evidence="2">Protein kinase domain-containing protein</fullName>
    </recommendedName>
</protein>
<dbReference type="Gene3D" id="1.10.510.10">
    <property type="entry name" value="Transferase(Phosphotransferase) domain 1"/>
    <property type="match status" value="1"/>
</dbReference>
<dbReference type="GO" id="GO:0005524">
    <property type="term" value="F:ATP binding"/>
    <property type="evidence" value="ECO:0007669"/>
    <property type="project" value="InterPro"/>
</dbReference>
<dbReference type="EMBL" id="JAUCMV010000004">
    <property type="protein sequence ID" value="KAK0406230.1"/>
    <property type="molecule type" value="Genomic_DNA"/>
</dbReference>